<name>A0A0R3RIJ1_9BILA</name>
<protein>
    <submittedName>
        <fullName evidence="2">SCP domain-containing protein</fullName>
    </submittedName>
</protein>
<proteinExistence type="predicted"/>
<dbReference type="Proteomes" id="UP000050640">
    <property type="component" value="Unplaced"/>
</dbReference>
<dbReference type="WBParaSite" id="EEL_0000129901-mRNA-1">
    <property type="protein sequence ID" value="EEL_0000129901-mRNA-1"/>
    <property type="gene ID" value="EEL_0000129901"/>
</dbReference>
<sequence>MQRSVQGFLQRAVICDLTENASIDVTISNGDYKLFLPNSNNNNKKLLKKKEKRSILEEVRNYRKLITKREIAFSIDAKYRNKINEHCDDDNSYYFPALNECYRIYQTPYDNLNANYVGDRNELAYGTSQYDFMYNCWELYCGKLLDIKDIAVGEKMDLVKKIALQFYNSTRQRNAIRVGFMIDRNYEIMSQNGTFYDILDEVYVKMHPTEPCDNICCIVMRLSETNEVEMVQASCDHSLSIPNFFCQKQGNA</sequence>
<organism evidence="1 2">
    <name type="scientific">Elaeophora elaphi</name>
    <dbReference type="NCBI Taxonomy" id="1147741"/>
    <lineage>
        <taxon>Eukaryota</taxon>
        <taxon>Metazoa</taxon>
        <taxon>Ecdysozoa</taxon>
        <taxon>Nematoda</taxon>
        <taxon>Chromadorea</taxon>
        <taxon>Rhabditida</taxon>
        <taxon>Spirurina</taxon>
        <taxon>Spiruromorpha</taxon>
        <taxon>Filarioidea</taxon>
        <taxon>Onchocercidae</taxon>
        <taxon>Elaeophora</taxon>
    </lineage>
</organism>
<evidence type="ECO:0000313" key="1">
    <source>
        <dbReference type="Proteomes" id="UP000050640"/>
    </source>
</evidence>
<evidence type="ECO:0000313" key="2">
    <source>
        <dbReference type="WBParaSite" id="EEL_0000129901-mRNA-1"/>
    </source>
</evidence>
<reference evidence="2" key="1">
    <citation type="submission" date="2017-02" db="UniProtKB">
        <authorList>
            <consortium name="WormBaseParasite"/>
        </authorList>
    </citation>
    <scope>IDENTIFICATION</scope>
</reference>
<dbReference type="AlphaFoldDB" id="A0A0R3RIJ1"/>
<keyword evidence="1" id="KW-1185">Reference proteome</keyword>
<accession>A0A0R3RIJ1</accession>